<evidence type="ECO:0000256" key="1">
    <source>
        <dbReference type="ARBA" id="ARBA00009054"/>
    </source>
</evidence>
<evidence type="ECO:0000256" key="5">
    <source>
        <dbReference type="SAM" id="Coils"/>
    </source>
</evidence>
<reference evidence="6 7" key="1">
    <citation type="journal article" date="2016" name="Nat. Commun.">
        <title>Thousands of microbial genomes shed light on interconnected biogeochemical processes in an aquifer system.</title>
        <authorList>
            <person name="Anantharaman K."/>
            <person name="Brown C.T."/>
            <person name="Hug L.A."/>
            <person name="Sharon I."/>
            <person name="Castelle C.J."/>
            <person name="Probst A.J."/>
            <person name="Thomas B.C."/>
            <person name="Singh A."/>
            <person name="Wilkins M.J."/>
            <person name="Karaoz U."/>
            <person name="Brodie E.L."/>
            <person name="Williams K.H."/>
            <person name="Hubbard S.S."/>
            <person name="Banfield J.F."/>
        </authorList>
    </citation>
    <scope>NUCLEOTIDE SEQUENCE [LARGE SCALE GENOMIC DNA]</scope>
</reference>
<dbReference type="EMBL" id="MFIY01000018">
    <property type="protein sequence ID" value="OGG00232.1"/>
    <property type="molecule type" value="Genomic_DNA"/>
</dbReference>
<dbReference type="PRINTS" id="PR00773">
    <property type="entry name" value="GRPEPROTEIN"/>
</dbReference>
<dbReference type="SUPFAM" id="SSF58014">
    <property type="entry name" value="Coiled-coil domain of nucleotide exchange factor GrpE"/>
    <property type="match status" value="1"/>
</dbReference>
<dbReference type="GO" id="GO:0006457">
    <property type="term" value="P:protein folding"/>
    <property type="evidence" value="ECO:0007669"/>
    <property type="project" value="InterPro"/>
</dbReference>
<comment type="similarity">
    <text evidence="1 3 4">Belongs to the GrpE family.</text>
</comment>
<dbReference type="GO" id="GO:0005737">
    <property type="term" value="C:cytoplasm"/>
    <property type="evidence" value="ECO:0007669"/>
    <property type="project" value="UniProtKB-SubCell"/>
</dbReference>
<evidence type="ECO:0000313" key="6">
    <source>
        <dbReference type="EMBL" id="OGG00232.1"/>
    </source>
</evidence>
<dbReference type="Proteomes" id="UP000178230">
    <property type="component" value="Unassembled WGS sequence"/>
</dbReference>
<dbReference type="Gene3D" id="3.90.20.20">
    <property type="match status" value="1"/>
</dbReference>
<dbReference type="Gene3D" id="2.30.22.10">
    <property type="entry name" value="Head domain of nucleotide exchange factor GrpE"/>
    <property type="match status" value="1"/>
</dbReference>
<evidence type="ECO:0000256" key="2">
    <source>
        <dbReference type="ARBA" id="ARBA00023186"/>
    </source>
</evidence>
<comment type="subunit">
    <text evidence="3">Homodimer.</text>
</comment>
<accession>A0A1F5YK36</accession>
<organism evidence="6 7">
    <name type="scientific">Candidatus Gottesmanbacteria bacterium RBG_13_37_7</name>
    <dbReference type="NCBI Taxonomy" id="1798369"/>
    <lineage>
        <taxon>Bacteria</taxon>
        <taxon>Candidatus Gottesmaniibacteriota</taxon>
    </lineage>
</organism>
<keyword evidence="5" id="KW-0175">Coiled coil</keyword>
<dbReference type="HAMAP" id="MF_01151">
    <property type="entry name" value="GrpE"/>
    <property type="match status" value="1"/>
</dbReference>
<dbReference type="GO" id="GO:0042803">
    <property type="term" value="F:protein homodimerization activity"/>
    <property type="evidence" value="ECO:0007669"/>
    <property type="project" value="InterPro"/>
</dbReference>
<evidence type="ECO:0000313" key="7">
    <source>
        <dbReference type="Proteomes" id="UP000178230"/>
    </source>
</evidence>
<dbReference type="GO" id="GO:0000774">
    <property type="term" value="F:adenyl-nucleotide exchange factor activity"/>
    <property type="evidence" value="ECO:0007669"/>
    <property type="project" value="InterPro"/>
</dbReference>
<comment type="function">
    <text evidence="3">Participates actively in the response to hyperosmotic and heat shock by preventing the aggregation of stress-denatured proteins, in association with DnaK and GrpE. It is the nucleotide exchange factor for DnaK and may function as a thermosensor. Unfolded proteins bind initially to DnaJ; upon interaction with the DnaJ-bound protein, DnaK hydrolyzes its bound ATP, resulting in the formation of a stable complex. GrpE releases ADP from DnaK; ATP binding to DnaK triggers the release of the substrate protein, thus completing the reaction cycle. Several rounds of ATP-dependent interactions between DnaJ, DnaK and GrpE are required for fully efficient folding.</text>
</comment>
<proteinExistence type="inferred from homology"/>
<evidence type="ECO:0000256" key="4">
    <source>
        <dbReference type="RuleBase" id="RU004478"/>
    </source>
</evidence>
<dbReference type="GO" id="GO:0051087">
    <property type="term" value="F:protein-folding chaperone binding"/>
    <property type="evidence" value="ECO:0007669"/>
    <property type="project" value="InterPro"/>
</dbReference>
<dbReference type="PANTHER" id="PTHR21237:SF23">
    <property type="entry name" value="GRPE PROTEIN HOMOLOG, MITOCHONDRIAL"/>
    <property type="match status" value="1"/>
</dbReference>
<dbReference type="InterPro" id="IPR009012">
    <property type="entry name" value="GrpE_head"/>
</dbReference>
<protein>
    <recommendedName>
        <fullName evidence="3">Protein GrpE</fullName>
    </recommendedName>
    <alternativeName>
        <fullName evidence="3">HSP-70 cofactor</fullName>
    </alternativeName>
</protein>
<dbReference type="CDD" id="cd00446">
    <property type="entry name" value="GrpE"/>
    <property type="match status" value="1"/>
</dbReference>
<dbReference type="AlphaFoldDB" id="A0A1F5YK36"/>
<comment type="caution">
    <text evidence="6">The sequence shown here is derived from an EMBL/GenBank/DDBJ whole genome shotgun (WGS) entry which is preliminary data.</text>
</comment>
<dbReference type="InterPro" id="IPR000740">
    <property type="entry name" value="GrpE"/>
</dbReference>
<dbReference type="InterPro" id="IPR013805">
    <property type="entry name" value="GrpE_CC"/>
</dbReference>
<evidence type="ECO:0000256" key="3">
    <source>
        <dbReference type="HAMAP-Rule" id="MF_01151"/>
    </source>
</evidence>
<comment type="subcellular location">
    <subcellularLocation>
        <location evidence="3">Cytoplasm</location>
    </subcellularLocation>
</comment>
<dbReference type="SUPFAM" id="SSF51064">
    <property type="entry name" value="Head domain of nucleotide exchange factor GrpE"/>
    <property type="match status" value="1"/>
</dbReference>
<sequence>MKKLNKTEDQYLHEIKQWKEKYLRALADYQNLEKRVQQEKKAEAGFAAKEIILRLLPVIDSFEKLMEVVQDKGLILTFTQLQDVLKSENVEKTQTLGEMFNPYEMECVEIQKDDADGKVVKEISPGYKMKDKIIRIAKVVVGKMTPSSDADIKTENC</sequence>
<keyword evidence="3" id="KW-0346">Stress response</keyword>
<name>A0A1F5YK36_9BACT</name>
<feature type="coiled-coil region" evidence="5">
    <location>
        <begin position="1"/>
        <end position="42"/>
    </location>
</feature>
<keyword evidence="3" id="KW-0963">Cytoplasm</keyword>
<dbReference type="PANTHER" id="PTHR21237">
    <property type="entry name" value="GRPE PROTEIN"/>
    <property type="match status" value="1"/>
</dbReference>
<keyword evidence="2 3" id="KW-0143">Chaperone</keyword>
<dbReference type="GO" id="GO:0051082">
    <property type="term" value="F:unfolded protein binding"/>
    <property type="evidence" value="ECO:0007669"/>
    <property type="project" value="TreeGrafter"/>
</dbReference>
<gene>
    <name evidence="3" type="primary">grpE</name>
    <name evidence="6" type="ORF">A2Y99_03425</name>
</gene>
<dbReference type="Pfam" id="PF01025">
    <property type="entry name" value="GrpE"/>
    <property type="match status" value="1"/>
</dbReference>